<gene>
    <name evidence="2" type="ORF">BCR34DRAFT_229213</name>
</gene>
<name>A0A1Y1ZXT8_9PLEO</name>
<feature type="region of interest" description="Disordered" evidence="1">
    <location>
        <begin position="1"/>
        <end position="22"/>
    </location>
</feature>
<dbReference type="EMBL" id="MCFA01000032">
    <property type="protein sequence ID" value="ORY14595.1"/>
    <property type="molecule type" value="Genomic_DNA"/>
</dbReference>
<dbReference type="Proteomes" id="UP000193144">
    <property type="component" value="Unassembled WGS sequence"/>
</dbReference>
<evidence type="ECO:0000313" key="2">
    <source>
        <dbReference type="EMBL" id="ORY14595.1"/>
    </source>
</evidence>
<protein>
    <submittedName>
        <fullName evidence="2">Uncharacterized protein</fullName>
    </submittedName>
</protein>
<feature type="compositionally biased region" description="Basic and acidic residues" evidence="1">
    <location>
        <begin position="1"/>
        <end position="11"/>
    </location>
</feature>
<keyword evidence="3" id="KW-1185">Reference proteome</keyword>
<proteinExistence type="predicted"/>
<dbReference type="AlphaFoldDB" id="A0A1Y1ZXT8"/>
<accession>A0A1Y1ZXT8</accession>
<comment type="caution">
    <text evidence="2">The sequence shown here is derived from an EMBL/GenBank/DDBJ whole genome shotgun (WGS) entry which is preliminary data.</text>
</comment>
<organism evidence="2 3">
    <name type="scientific">Clohesyomyces aquaticus</name>
    <dbReference type="NCBI Taxonomy" id="1231657"/>
    <lineage>
        <taxon>Eukaryota</taxon>
        <taxon>Fungi</taxon>
        <taxon>Dikarya</taxon>
        <taxon>Ascomycota</taxon>
        <taxon>Pezizomycotina</taxon>
        <taxon>Dothideomycetes</taxon>
        <taxon>Pleosporomycetidae</taxon>
        <taxon>Pleosporales</taxon>
        <taxon>Lindgomycetaceae</taxon>
        <taxon>Clohesyomyces</taxon>
    </lineage>
</organism>
<evidence type="ECO:0000256" key="1">
    <source>
        <dbReference type="SAM" id="MobiDB-lite"/>
    </source>
</evidence>
<reference evidence="2 3" key="1">
    <citation type="submission" date="2016-07" db="EMBL/GenBank/DDBJ databases">
        <title>Pervasive Adenine N6-methylation of Active Genes in Fungi.</title>
        <authorList>
            <consortium name="DOE Joint Genome Institute"/>
            <person name="Mondo S.J."/>
            <person name="Dannebaum R.O."/>
            <person name="Kuo R.C."/>
            <person name="Labutti K."/>
            <person name="Haridas S."/>
            <person name="Kuo A."/>
            <person name="Salamov A."/>
            <person name="Ahrendt S.R."/>
            <person name="Lipzen A."/>
            <person name="Sullivan W."/>
            <person name="Andreopoulos W.B."/>
            <person name="Clum A."/>
            <person name="Lindquist E."/>
            <person name="Daum C."/>
            <person name="Ramamoorthy G.K."/>
            <person name="Gryganskyi A."/>
            <person name="Culley D."/>
            <person name="Magnuson J.K."/>
            <person name="James T.Y."/>
            <person name="O'Malley M.A."/>
            <person name="Stajich J.E."/>
            <person name="Spatafora J.W."/>
            <person name="Visel A."/>
            <person name="Grigoriev I.V."/>
        </authorList>
    </citation>
    <scope>NUCLEOTIDE SEQUENCE [LARGE SCALE GENOMIC DNA]</scope>
    <source>
        <strain evidence="2 3">CBS 115471</strain>
    </source>
</reference>
<sequence length="178" mass="20075">MIDGVPRRISSDDEIGAEDVGREGNAADARAVTLPCSCVRCLNLNPYNQRPRFSTHLKLRQTRLCLHACLHCRMYIRRQSVSTETHAAHTHACTYCIFHAPHTVSTPPPILENPSLHLLPSCVKRMYGCTHRPDIHAYIHIHNLSHSRKPHGFPDPIFCLPGKPPDRLCTWCMLSTLG</sequence>
<evidence type="ECO:0000313" key="3">
    <source>
        <dbReference type="Proteomes" id="UP000193144"/>
    </source>
</evidence>